<comment type="similarity">
    <text evidence="2">Belongs to the transient receptor potential (TRP) ion channel family.</text>
</comment>
<feature type="compositionally biased region" description="Low complexity" evidence="7">
    <location>
        <begin position="727"/>
        <end position="741"/>
    </location>
</feature>
<keyword evidence="6 8" id="KW-0472">Membrane</keyword>
<comment type="caution">
    <text evidence="11">The sequence shown here is derived from an EMBL/GenBank/DDBJ whole genome shotgun (WGS) entry which is preliminary data.</text>
</comment>
<comment type="subcellular location">
    <subcellularLocation>
        <location evidence="1">Membrane</location>
        <topology evidence="1">Multi-pass membrane protein</topology>
    </subcellularLocation>
</comment>
<evidence type="ECO:0000256" key="2">
    <source>
        <dbReference type="ARBA" id="ARBA00010642"/>
    </source>
</evidence>
<dbReference type="GO" id="GO:0009272">
    <property type="term" value="P:fungal-type cell wall biogenesis"/>
    <property type="evidence" value="ECO:0007669"/>
    <property type="project" value="TreeGrafter"/>
</dbReference>
<dbReference type="HOGENOM" id="CLU_013753_1_0_1"/>
<evidence type="ECO:0000256" key="8">
    <source>
        <dbReference type="SAM" id="Phobius"/>
    </source>
</evidence>
<keyword evidence="4 9" id="KW-0732">Signal</keyword>
<dbReference type="EMBL" id="ALBS01000032">
    <property type="protein sequence ID" value="EJT52161.1"/>
    <property type="molecule type" value="Genomic_DNA"/>
</dbReference>
<dbReference type="Proteomes" id="UP000002748">
    <property type="component" value="Unassembled WGS sequence"/>
</dbReference>
<feature type="transmembrane region" description="Helical" evidence="8">
    <location>
        <begin position="545"/>
        <end position="565"/>
    </location>
</feature>
<keyword evidence="5 8" id="KW-1133">Transmembrane helix</keyword>
<evidence type="ECO:0000256" key="6">
    <source>
        <dbReference type="ARBA" id="ARBA00023136"/>
    </source>
</evidence>
<sequence>MLLPSVTVAAVAALFAVPAAAIKFGDGGEGGLTSTPTRNLTNEDPPAGKALYTNAVSNCIEPKAILIDSFDIAYWRANHSATFSFSLASIETDLSVRARLYFNAYGMEIFNKEINICDYVQGVLCPLPQVNVTGFGTYPMPDWVQDQIPAIAWTVPNLEAYARVELINEKTNESAACLQATLSNGKTTQQTAVKWASGMFTLAAGVVALVHSMLVNSVSPALYRWFDVLFLYQTAAAAGMMHLNYPLAFSNFVQNFYWSFALFHAEPMQNSINDMRNRTGGHLGFDAHSDVQYINRKLSPYNVQSMVDMSSMIGNAPALKSFFTSHAISNVAVRELVRRAPMPSLVDQNQTTDLTTGIPQYVETRSIPYANAYDTIFFFFLAFVAIVLAFHALLALPVLAFSRSSPTNAVTRWATRLRSAYWNLLCANLLRACLVFFFPIFIFAFYQWTIGKGDSGLSIFFGVLGVLFIAVPLCVVFFLSLRRAKRESPEKPGVSLLYTDFHFFQSAGVLYRPFKAQRWFFWFAPYVLAMFARAAFIGFGQRNPWAQVIGCLVVEALLFVSLIVFRPEKRRSGNLLSIVLSLFRMILFGLLIAFLETLHVKPIPRTVIGIVEIAIVGIPTVFLFISLIWNTFYGILWRRHKTPGPEDGAELERASFDEDRGEKRAPAALTPTDSESHDSSGPPTPPNEPYPPLLQNEDSFGKKPDSSVGYSSSALENASDLYPSGAYQQPPQQYPEYAQQYPQPPYRP</sequence>
<dbReference type="InterPro" id="IPR040241">
    <property type="entry name" value="TRP_Flc/Pkd2-like"/>
</dbReference>
<feature type="transmembrane region" description="Helical" evidence="8">
    <location>
        <begin position="607"/>
        <end position="629"/>
    </location>
</feature>
<dbReference type="GeneID" id="25989779"/>
<feature type="transmembrane region" description="Helical" evidence="8">
    <location>
        <begin position="422"/>
        <end position="446"/>
    </location>
</feature>
<dbReference type="InterPro" id="IPR032800">
    <property type="entry name" value="TRP_N"/>
</dbReference>
<accession>J5TQH4</accession>
<evidence type="ECO:0000256" key="7">
    <source>
        <dbReference type="SAM" id="MobiDB-lite"/>
    </source>
</evidence>
<evidence type="ECO:0000256" key="9">
    <source>
        <dbReference type="SAM" id="SignalP"/>
    </source>
</evidence>
<dbReference type="Pfam" id="PF14558">
    <property type="entry name" value="TRP_N"/>
    <property type="match status" value="1"/>
</dbReference>
<feature type="compositionally biased region" description="Pro residues" evidence="7">
    <location>
        <begin position="682"/>
        <end position="692"/>
    </location>
</feature>
<dbReference type="AlphaFoldDB" id="J5TQH4"/>
<feature type="compositionally biased region" description="Basic and acidic residues" evidence="7">
    <location>
        <begin position="650"/>
        <end position="665"/>
    </location>
</feature>
<feature type="transmembrane region" description="Helical" evidence="8">
    <location>
        <begin position="519"/>
        <end position="539"/>
    </location>
</feature>
<dbReference type="GO" id="GO:0055085">
    <property type="term" value="P:transmembrane transport"/>
    <property type="evidence" value="ECO:0007669"/>
    <property type="project" value="TreeGrafter"/>
</dbReference>
<dbReference type="Pfam" id="PF06011">
    <property type="entry name" value="TRP"/>
    <property type="match status" value="1"/>
</dbReference>
<name>J5TQH4_TRIAS</name>
<feature type="transmembrane region" description="Helical" evidence="8">
    <location>
        <begin position="376"/>
        <end position="401"/>
    </location>
</feature>
<reference evidence="11 12" key="1">
    <citation type="journal article" date="2012" name="Eukaryot. Cell">
        <title>Draft genome sequence of CBS 2479, the standard type strain of Trichosporon asahii.</title>
        <authorList>
            <person name="Yang R.Y."/>
            <person name="Li H.T."/>
            <person name="Zhu H."/>
            <person name="Zhou G.P."/>
            <person name="Wang M."/>
            <person name="Wang L."/>
        </authorList>
    </citation>
    <scope>NUCLEOTIDE SEQUENCE [LARGE SCALE GENOMIC DNA]</scope>
    <source>
        <strain evidence="12">ATCC 90039 / CBS 2479 / JCM 2466 / KCTC 7840 / NCYC 2677 / UAMH 7654</strain>
    </source>
</reference>
<protein>
    <submittedName>
        <fullName evidence="11">Integral to membrane protein</fullName>
    </submittedName>
</protein>
<evidence type="ECO:0000256" key="3">
    <source>
        <dbReference type="ARBA" id="ARBA00022692"/>
    </source>
</evidence>
<dbReference type="InterPro" id="IPR010308">
    <property type="entry name" value="TRP_C"/>
</dbReference>
<dbReference type="SMART" id="SM01320">
    <property type="entry name" value="TRP_N"/>
    <property type="match status" value="1"/>
</dbReference>
<feature type="domain" description="ML-like" evidence="10">
    <location>
        <begin position="49"/>
        <end position="189"/>
    </location>
</feature>
<dbReference type="OrthoDB" id="2115177at2759"/>
<dbReference type="RefSeq" id="XP_014183346.1">
    <property type="nucleotide sequence ID" value="XM_014327871.1"/>
</dbReference>
<dbReference type="VEuPathDB" id="FungiDB:A1Q1_06267"/>
<organism evidence="11 12">
    <name type="scientific">Trichosporon asahii var. asahii (strain ATCC 90039 / CBS 2479 / JCM 2466 / KCTC 7840 / NBRC 103889/ NCYC 2677 / UAMH 7654)</name>
    <name type="common">Yeast</name>
    <dbReference type="NCBI Taxonomy" id="1186058"/>
    <lineage>
        <taxon>Eukaryota</taxon>
        <taxon>Fungi</taxon>
        <taxon>Dikarya</taxon>
        <taxon>Basidiomycota</taxon>
        <taxon>Agaricomycotina</taxon>
        <taxon>Tremellomycetes</taxon>
        <taxon>Trichosporonales</taxon>
        <taxon>Trichosporonaceae</taxon>
        <taxon>Trichosporon</taxon>
    </lineage>
</organism>
<evidence type="ECO:0000256" key="1">
    <source>
        <dbReference type="ARBA" id="ARBA00004141"/>
    </source>
</evidence>
<feature type="transmembrane region" description="Helical" evidence="8">
    <location>
        <begin position="458"/>
        <end position="481"/>
    </location>
</feature>
<dbReference type="PANTHER" id="PTHR31145">
    <property type="entry name" value="INTEGRAL MEMBRANE PROTEIN (AFU_ORTHOLOGUE AFUA_7G01610)"/>
    <property type="match status" value="1"/>
</dbReference>
<dbReference type="PANTHER" id="PTHR31145:SF2">
    <property type="entry name" value="FLAVIN CARRIER PROTEIN 2"/>
    <property type="match status" value="1"/>
</dbReference>
<feature type="region of interest" description="Disordered" evidence="7">
    <location>
        <begin position="643"/>
        <end position="748"/>
    </location>
</feature>
<feature type="signal peptide" evidence="9">
    <location>
        <begin position="1"/>
        <end position="21"/>
    </location>
</feature>
<gene>
    <name evidence="11" type="ORF">A1Q1_06267</name>
</gene>
<evidence type="ECO:0000259" key="10">
    <source>
        <dbReference type="SMART" id="SM01320"/>
    </source>
</evidence>
<feature type="chain" id="PRO_5003784974" evidence="9">
    <location>
        <begin position="22"/>
        <end position="748"/>
    </location>
</feature>
<evidence type="ECO:0000256" key="5">
    <source>
        <dbReference type="ARBA" id="ARBA00022989"/>
    </source>
</evidence>
<evidence type="ECO:0000256" key="4">
    <source>
        <dbReference type="ARBA" id="ARBA00022729"/>
    </source>
</evidence>
<feature type="transmembrane region" description="Helical" evidence="8">
    <location>
        <begin position="577"/>
        <end position="595"/>
    </location>
</feature>
<keyword evidence="3 8" id="KW-0812">Transmembrane</keyword>
<dbReference type="GO" id="GO:0016020">
    <property type="term" value="C:membrane"/>
    <property type="evidence" value="ECO:0007669"/>
    <property type="project" value="UniProtKB-SubCell"/>
</dbReference>
<evidence type="ECO:0000313" key="12">
    <source>
        <dbReference type="Proteomes" id="UP000002748"/>
    </source>
</evidence>
<proteinExistence type="inferred from homology"/>
<dbReference type="KEGG" id="tasa:A1Q1_06267"/>
<evidence type="ECO:0000313" key="11">
    <source>
        <dbReference type="EMBL" id="EJT52161.1"/>
    </source>
</evidence>